<comment type="caution">
    <text evidence="1">The sequence shown here is derived from an EMBL/GenBank/DDBJ whole genome shotgun (WGS) entry which is preliminary data.</text>
</comment>
<evidence type="ECO:0000313" key="2">
    <source>
        <dbReference type="Proteomes" id="UP000265520"/>
    </source>
</evidence>
<dbReference type="Proteomes" id="UP000265520">
    <property type="component" value="Unassembled WGS sequence"/>
</dbReference>
<organism evidence="1 2">
    <name type="scientific">Trifolium medium</name>
    <dbReference type="NCBI Taxonomy" id="97028"/>
    <lineage>
        <taxon>Eukaryota</taxon>
        <taxon>Viridiplantae</taxon>
        <taxon>Streptophyta</taxon>
        <taxon>Embryophyta</taxon>
        <taxon>Tracheophyta</taxon>
        <taxon>Spermatophyta</taxon>
        <taxon>Magnoliopsida</taxon>
        <taxon>eudicotyledons</taxon>
        <taxon>Gunneridae</taxon>
        <taxon>Pentapetalae</taxon>
        <taxon>rosids</taxon>
        <taxon>fabids</taxon>
        <taxon>Fabales</taxon>
        <taxon>Fabaceae</taxon>
        <taxon>Papilionoideae</taxon>
        <taxon>50 kb inversion clade</taxon>
        <taxon>NPAAA clade</taxon>
        <taxon>Hologalegina</taxon>
        <taxon>IRL clade</taxon>
        <taxon>Trifolieae</taxon>
        <taxon>Trifolium</taxon>
    </lineage>
</organism>
<protein>
    <submittedName>
        <fullName evidence="1">Uncharacterized protein</fullName>
    </submittedName>
</protein>
<dbReference type="EMBL" id="LXQA011430345">
    <property type="protein sequence ID" value="MCI97005.1"/>
    <property type="molecule type" value="Genomic_DNA"/>
</dbReference>
<sequence length="28" mass="3007">MMVQGARLIRCCGLEVQRPVIPPLLGVG</sequence>
<name>A0A392WEA5_9FABA</name>
<proteinExistence type="predicted"/>
<dbReference type="AlphaFoldDB" id="A0A392WEA5"/>
<keyword evidence="2" id="KW-1185">Reference proteome</keyword>
<accession>A0A392WEA5</accession>
<evidence type="ECO:0000313" key="1">
    <source>
        <dbReference type="EMBL" id="MCI97005.1"/>
    </source>
</evidence>
<feature type="non-terminal residue" evidence="1">
    <location>
        <position position="28"/>
    </location>
</feature>
<reference evidence="1 2" key="1">
    <citation type="journal article" date="2018" name="Front. Plant Sci.">
        <title>Red Clover (Trifolium pratense) and Zigzag Clover (T. medium) - A Picture of Genomic Similarities and Differences.</title>
        <authorList>
            <person name="Dluhosova J."/>
            <person name="Istvanek J."/>
            <person name="Nedelnik J."/>
            <person name="Repkova J."/>
        </authorList>
    </citation>
    <scope>NUCLEOTIDE SEQUENCE [LARGE SCALE GENOMIC DNA]</scope>
    <source>
        <strain evidence="2">cv. 10/8</strain>
        <tissue evidence="1">Leaf</tissue>
    </source>
</reference>